<comment type="caution">
    <text evidence="1">The sequence shown here is derived from an EMBL/GenBank/DDBJ whole genome shotgun (WGS) entry which is preliminary data.</text>
</comment>
<dbReference type="AlphaFoldDB" id="A0A813A176"/>
<keyword evidence="2" id="KW-1185">Reference proteome</keyword>
<gene>
    <name evidence="1" type="ORF">SNEC2469_LOCUS26373</name>
</gene>
<sequence>MTLREQPQPAIMSSSNISYHGQIKDDAEVCWVSFPGAYASGWEALVGQHNADSVACVFLTTPEDGFGKHADDPKNPGQCYCSRIYGRRDHRQFGYLQVFDPTDTERRQQLKEIARVTKAVLISSDATEEAKAEAERQAVEQWRKCGCVASWGCQWFHRWLHRVREAVSKGQKLKAVFFPGQVGEGIPSMDQLRDPGFNPWDGVGCGGSQKAELATLHEEGWSFEGVDVTQFLQESFNPESIVDALSPEGSWKRSIVVEQLKPLKPDKGLPGLPQIHWRVRCHDGHGFVSSQLRHTTVAVDSFRTLLGRGPRI</sequence>
<reference evidence="1" key="1">
    <citation type="submission" date="2021-02" db="EMBL/GenBank/DDBJ databases">
        <authorList>
            <person name="Dougan E. K."/>
            <person name="Rhodes N."/>
            <person name="Thang M."/>
            <person name="Chan C."/>
        </authorList>
    </citation>
    <scope>NUCLEOTIDE SEQUENCE</scope>
</reference>
<evidence type="ECO:0000313" key="1">
    <source>
        <dbReference type="EMBL" id="CAE7850840.1"/>
    </source>
</evidence>
<dbReference type="OrthoDB" id="446870at2759"/>
<organism evidence="1 2">
    <name type="scientific">Symbiodinium necroappetens</name>
    <dbReference type="NCBI Taxonomy" id="1628268"/>
    <lineage>
        <taxon>Eukaryota</taxon>
        <taxon>Sar</taxon>
        <taxon>Alveolata</taxon>
        <taxon>Dinophyceae</taxon>
        <taxon>Suessiales</taxon>
        <taxon>Symbiodiniaceae</taxon>
        <taxon>Symbiodinium</taxon>
    </lineage>
</organism>
<evidence type="ECO:0000313" key="2">
    <source>
        <dbReference type="Proteomes" id="UP000601435"/>
    </source>
</evidence>
<dbReference type="EMBL" id="CAJNJA010053567">
    <property type="protein sequence ID" value="CAE7850840.1"/>
    <property type="molecule type" value="Genomic_DNA"/>
</dbReference>
<protein>
    <submittedName>
        <fullName evidence="1">Uncharacterized protein</fullName>
    </submittedName>
</protein>
<accession>A0A813A176</accession>
<proteinExistence type="predicted"/>
<name>A0A813A176_9DINO</name>
<dbReference type="Proteomes" id="UP000601435">
    <property type="component" value="Unassembled WGS sequence"/>
</dbReference>